<evidence type="ECO:0000256" key="21">
    <source>
        <dbReference type="SAM" id="Phobius"/>
    </source>
</evidence>
<dbReference type="GO" id="GO:0030246">
    <property type="term" value="F:carbohydrate binding"/>
    <property type="evidence" value="ECO:0007669"/>
    <property type="project" value="UniProtKB-KW"/>
</dbReference>
<dbReference type="FunFam" id="1.10.510.10:FF:000248">
    <property type="entry name" value="S-receptor-like kinase 5"/>
    <property type="match status" value="1"/>
</dbReference>
<keyword evidence="16" id="KW-0325">Glycoprotein</keyword>
<evidence type="ECO:0000256" key="20">
    <source>
        <dbReference type="RuleBase" id="RU000304"/>
    </source>
</evidence>
<dbReference type="OMA" id="QDSENWC"/>
<dbReference type="CDD" id="cd14066">
    <property type="entry name" value="STKc_IRAK"/>
    <property type="match status" value="1"/>
</dbReference>
<evidence type="ECO:0000256" key="1">
    <source>
        <dbReference type="ARBA" id="ARBA00004479"/>
    </source>
</evidence>
<keyword evidence="5" id="KW-0808">Transferase</keyword>
<dbReference type="PROSITE" id="PS50011">
    <property type="entry name" value="PROTEIN_KINASE_DOM"/>
    <property type="match status" value="1"/>
</dbReference>
<evidence type="ECO:0000313" key="23">
    <source>
        <dbReference type="EMBL" id="ABK21721.1"/>
    </source>
</evidence>
<dbReference type="InterPro" id="IPR001245">
    <property type="entry name" value="Ser-Thr/Tyr_kinase_cat_dom"/>
</dbReference>
<dbReference type="Gene3D" id="3.30.200.20">
    <property type="entry name" value="Phosphorylase Kinase, domain 1"/>
    <property type="match status" value="1"/>
</dbReference>
<evidence type="ECO:0000256" key="9">
    <source>
        <dbReference type="ARBA" id="ARBA00022741"/>
    </source>
</evidence>
<evidence type="ECO:0000256" key="15">
    <source>
        <dbReference type="ARBA" id="ARBA00023170"/>
    </source>
</evidence>
<dbReference type="InterPro" id="IPR008271">
    <property type="entry name" value="Ser/Thr_kinase_AS"/>
</dbReference>
<evidence type="ECO:0000256" key="18">
    <source>
        <dbReference type="ARBA" id="ARBA00048679"/>
    </source>
</evidence>
<dbReference type="InterPro" id="IPR000719">
    <property type="entry name" value="Prot_kinase_dom"/>
</dbReference>
<evidence type="ECO:0000256" key="4">
    <source>
        <dbReference type="ARBA" id="ARBA00022553"/>
    </source>
</evidence>
<keyword evidence="15" id="KW-0675">Receptor</keyword>
<dbReference type="GO" id="GO:0016020">
    <property type="term" value="C:membrane"/>
    <property type="evidence" value="ECO:0007669"/>
    <property type="project" value="UniProtKB-SubCell"/>
</dbReference>
<name>A9NM60_PICSI</name>
<dbReference type="GO" id="GO:0004674">
    <property type="term" value="F:protein serine/threonine kinase activity"/>
    <property type="evidence" value="ECO:0007669"/>
    <property type="project" value="UniProtKB-KW"/>
</dbReference>
<keyword evidence="12 21" id="KW-1133">Transmembrane helix</keyword>
<protein>
    <recommendedName>
        <fullName evidence="2">non-specific serine/threonine protein kinase</fullName>
        <ecNumber evidence="2">2.7.11.1</ecNumber>
    </recommendedName>
</protein>
<comment type="subcellular location">
    <subcellularLocation>
        <location evidence="1">Membrane</location>
        <topology evidence="1">Single-pass type I membrane protein</topology>
    </subcellularLocation>
</comment>
<evidence type="ECO:0000256" key="16">
    <source>
        <dbReference type="ARBA" id="ARBA00023180"/>
    </source>
</evidence>
<keyword evidence="3 20" id="KW-0723">Serine/threonine-protein kinase</keyword>
<reference evidence="23" key="1">
    <citation type="journal article" date="2008" name="BMC Genomics">
        <title>A conifer genomics resource of 200,000 spruce (Picea spp.) ESTs and 6,464 high-quality, sequence-finished full-length cDNAs for Sitka spruce (Picea sitchensis).</title>
        <authorList>
            <person name="Ralph S.G."/>
            <person name="Chun H.J."/>
            <person name="Kolosova N."/>
            <person name="Cooper D."/>
            <person name="Oddy C."/>
            <person name="Ritland C.E."/>
            <person name="Kirkpatrick R."/>
            <person name="Moore R."/>
            <person name="Barber S."/>
            <person name="Holt R.A."/>
            <person name="Jones S.J."/>
            <person name="Marra M.A."/>
            <person name="Douglas C.J."/>
            <person name="Ritland K."/>
            <person name="Bohlmann J."/>
        </authorList>
    </citation>
    <scope>NUCLEOTIDE SEQUENCE</scope>
    <source>
        <tissue evidence="23">Green portion of the leader tissue</tissue>
    </source>
</reference>
<dbReference type="InterPro" id="IPR017441">
    <property type="entry name" value="Protein_kinase_ATP_BS"/>
</dbReference>
<evidence type="ECO:0000256" key="13">
    <source>
        <dbReference type="ARBA" id="ARBA00023136"/>
    </source>
</evidence>
<evidence type="ECO:0000256" key="8">
    <source>
        <dbReference type="ARBA" id="ARBA00022734"/>
    </source>
</evidence>
<evidence type="ECO:0000256" key="2">
    <source>
        <dbReference type="ARBA" id="ARBA00012513"/>
    </source>
</evidence>
<evidence type="ECO:0000256" key="11">
    <source>
        <dbReference type="ARBA" id="ARBA00022840"/>
    </source>
</evidence>
<comment type="catalytic activity">
    <reaction evidence="18">
        <text>L-seryl-[protein] + ATP = O-phospho-L-seryl-[protein] + ADP + H(+)</text>
        <dbReference type="Rhea" id="RHEA:17989"/>
        <dbReference type="Rhea" id="RHEA-COMP:9863"/>
        <dbReference type="Rhea" id="RHEA-COMP:11604"/>
        <dbReference type="ChEBI" id="CHEBI:15378"/>
        <dbReference type="ChEBI" id="CHEBI:29999"/>
        <dbReference type="ChEBI" id="CHEBI:30616"/>
        <dbReference type="ChEBI" id="CHEBI:83421"/>
        <dbReference type="ChEBI" id="CHEBI:456216"/>
        <dbReference type="EC" id="2.7.11.1"/>
    </reaction>
</comment>
<dbReference type="AlphaFoldDB" id="A9NM60"/>
<keyword evidence="14" id="KW-1015">Disulfide bond</keyword>
<keyword evidence="7" id="KW-0732">Signal</keyword>
<accession>A9NM60</accession>
<keyword evidence="8" id="KW-0430">Lectin</keyword>
<comment type="similarity">
    <text evidence="20">Belongs to the protein kinase superfamily.</text>
</comment>
<comment type="catalytic activity">
    <reaction evidence="17">
        <text>L-threonyl-[protein] + ATP = O-phospho-L-threonyl-[protein] + ADP + H(+)</text>
        <dbReference type="Rhea" id="RHEA:46608"/>
        <dbReference type="Rhea" id="RHEA-COMP:11060"/>
        <dbReference type="Rhea" id="RHEA-COMP:11605"/>
        <dbReference type="ChEBI" id="CHEBI:15378"/>
        <dbReference type="ChEBI" id="CHEBI:30013"/>
        <dbReference type="ChEBI" id="CHEBI:30616"/>
        <dbReference type="ChEBI" id="CHEBI:61977"/>
        <dbReference type="ChEBI" id="CHEBI:456216"/>
        <dbReference type="EC" id="2.7.11.1"/>
    </reaction>
</comment>
<organism evidence="23">
    <name type="scientific">Picea sitchensis</name>
    <name type="common">Sitka spruce</name>
    <name type="synonym">Pinus sitchensis</name>
    <dbReference type="NCBI Taxonomy" id="3332"/>
    <lineage>
        <taxon>Eukaryota</taxon>
        <taxon>Viridiplantae</taxon>
        <taxon>Streptophyta</taxon>
        <taxon>Embryophyta</taxon>
        <taxon>Tracheophyta</taxon>
        <taxon>Spermatophyta</taxon>
        <taxon>Pinopsida</taxon>
        <taxon>Pinidae</taxon>
        <taxon>Conifers I</taxon>
        <taxon>Pinales</taxon>
        <taxon>Pinaceae</taxon>
        <taxon>Picea</taxon>
    </lineage>
</organism>
<evidence type="ECO:0000256" key="5">
    <source>
        <dbReference type="ARBA" id="ARBA00022679"/>
    </source>
</evidence>
<dbReference type="FunFam" id="3.30.200.20:FF:000178">
    <property type="entry name" value="serine/threonine-protein kinase PBS1-like"/>
    <property type="match status" value="1"/>
</dbReference>
<dbReference type="Gene3D" id="1.10.510.10">
    <property type="entry name" value="Transferase(Phosphotransferase) domain 1"/>
    <property type="match status" value="1"/>
</dbReference>
<proteinExistence type="evidence at transcript level"/>
<keyword evidence="10" id="KW-0418">Kinase</keyword>
<keyword evidence="4" id="KW-0597">Phosphoprotein</keyword>
<evidence type="ECO:0000256" key="19">
    <source>
        <dbReference type="PROSITE-ProRule" id="PRU10141"/>
    </source>
</evidence>
<evidence type="ECO:0000256" key="3">
    <source>
        <dbReference type="ARBA" id="ARBA00022527"/>
    </source>
</evidence>
<feature type="binding site" evidence="19">
    <location>
        <position position="141"/>
    </location>
    <ligand>
        <name>ATP</name>
        <dbReference type="ChEBI" id="CHEBI:30616"/>
    </ligand>
</feature>
<dbReference type="SUPFAM" id="SSF56112">
    <property type="entry name" value="Protein kinase-like (PK-like)"/>
    <property type="match status" value="1"/>
</dbReference>
<evidence type="ECO:0000259" key="22">
    <source>
        <dbReference type="PROSITE" id="PS50011"/>
    </source>
</evidence>
<keyword evidence="11 19" id="KW-0067">ATP-binding</keyword>
<evidence type="ECO:0000256" key="12">
    <source>
        <dbReference type="ARBA" id="ARBA00022989"/>
    </source>
</evidence>
<keyword evidence="13 21" id="KW-0472">Membrane</keyword>
<keyword evidence="6 21" id="KW-0812">Transmembrane</keyword>
<feature type="transmembrane region" description="Helical" evidence="21">
    <location>
        <begin position="21"/>
        <end position="42"/>
    </location>
</feature>
<dbReference type="PROSITE" id="PS00107">
    <property type="entry name" value="PROTEIN_KINASE_ATP"/>
    <property type="match status" value="1"/>
</dbReference>
<dbReference type="PROSITE" id="PS00108">
    <property type="entry name" value="PROTEIN_KINASE_ST"/>
    <property type="match status" value="1"/>
</dbReference>
<dbReference type="EMBL" id="EF082358">
    <property type="protein sequence ID" value="ABK21721.1"/>
    <property type="molecule type" value="mRNA"/>
</dbReference>
<dbReference type="InterPro" id="IPR011009">
    <property type="entry name" value="Kinase-like_dom_sf"/>
</dbReference>
<evidence type="ECO:0000256" key="6">
    <source>
        <dbReference type="ARBA" id="ARBA00022692"/>
    </source>
</evidence>
<feature type="domain" description="Protein kinase" evidence="22">
    <location>
        <begin position="113"/>
        <end position="391"/>
    </location>
</feature>
<dbReference type="PANTHER" id="PTHR47974">
    <property type="entry name" value="OS07G0415500 PROTEIN"/>
    <property type="match status" value="1"/>
</dbReference>
<evidence type="ECO:0000256" key="17">
    <source>
        <dbReference type="ARBA" id="ARBA00047899"/>
    </source>
</evidence>
<dbReference type="PANTHER" id="PTHR47974:SF9">
    <property type="entry name" value="RECEPTOR-LIKE SERINE_THREONINE-PROTEIN KINASE"/>
    <property type="match status" value="1"/>
</dbReference>
<dbReference type="GO" id="GO:0005524">
    <property type="term" value="F:ATP binding"/>
    <property type="evidence" value="ECO:0007669"/>
    <property type="project" value="UniProtKB-UniRule"/>
</dbReference>
<sequence length="431" mass="48533">MDSVRIADGFVSRIIKFFFRSTLLLGVAFVFVLSILIVLFTTGGIAPYILPINGSLLVYFLAWKLARRWKRLRKKRSVPEKIESDNKFSGEYLKNLTGLPAIFTYETIEIATGGFSKEIGKGGFGTVYEGILEDDTLVAVKCLVNESRQGQAEFCAEIGTTSSINHSNLVRLHGICVEGQHRILVYEFMANGSLDRWLFDSDKWLDWKTRYSIALDTARGLAYLHEESRLCILHLDVKPQNILVDEYFKAKVSDFGMARCLKRDIESHLVTGVRGTPGYMAPEWLLGAGITSKSDVFSYGMVLLEIISGRRNVDNTRDSDNWYFPSIAINKARQDKMEEIIETGLEMKRPEDLEEAYRLIKTALWCVQSNSGLRPSMGTVVRILEGDLEILDPPSEWTLPFAPSVVYLKPSSDITLSVAEDTERSSLSFST</sequence>
<dbReference type="EC" id="2.7.11.1" evidence="2"/>
<evidence type="ECO:0000256" key="14">
    <source>
        <dbReference type="ARBA" id="ARBA00023157"/>
    </source>
</evidence>
<evidence type="ECO:0000256" key="10">
    <source>
        <dbReference type="ARBA" id="ARBA00022777"/>
    </source>
</evidence>
<feature type="transmembrane region" description="Helical" evidence="21">
    <location>
        <begin position="48"/>
        <end position="66"/>
    </location>
</feature>
<dbReference type="SMART" id="SM00220">
    <property type="entry name" value="S_TKc"/>
    <property type="match status" value="1"/>
</dbReference>
<keyword evidence="9 19" id="KW-0547">Nucleotide-binding</keyword>
<evidence type="ECO:0000256" key="7">
    <source>
        <dbReference type="ARBA" id="ARBA00022729"/>
    </source>
</evidence>
<dbReference type="Pfam" id="PF07714">
    <property type="entry name" value="PK_Tyr_Ser-Thr"/>
    <property type="match status" value="1"/>
</dbReference>